<sequence>MGNFEIIEQPTGDRMMGGGLVKPKDERWKNFAPCMVSKDAVNCLEKVKSFEIFLDDIILTGYPRSGTTIVAEMLWLIASNFNFDKAKQLVTDDRVALLEFNDSTQLIQKGKVVDTFATLSRPRTLKTHLPLQFLPDQVWTKKPRMIYVSRDPRDVVVSMHHFESHMTGRQLNETLDDFLNDRYFNCPYHEFHHNFLNIPNYPNILYLTYESVTSNIDATIQKVADFLGVEISSENFVKVKEHLKFDNMKKNKACNNTLFFEKVNEIYKKRTDTDKFIRRGKAGGYKDEMSQEYIEKFDKWMEKRNDVKTGFPKKH</sequence>
<evidence type="ECO:0000256" key="1">
    <source>
        <dbReference type="ARBA" id="ARBA00005771"/>
    </source>
</evidence>
<evidence type="ECO:0000313" key="4">
    <source>
        <dbReference type="EMBL" id="CRL02069.1"/>
    </source>
</evidence>
<reference evidence="4 5" key="1">
    <citation type="submission" date="2015-04" db="EMBL/GenBank/DDBJ databases">
        <authorList>
            <person name="Syromyatnikov M.Y."/>
            <person name="Popov V.N."/>
        </authorList>
    </citation>
    <scope>NUCLEOTIDE SEQUENCE [LARGE SCALE GENOMIC DNA]</scope>
</reference>
<evidence type="ECO:0000313" key="5">
    <source>
        <dbReference type="Proteomes" id="UP000183832"/>
    </source>
</evidence>
<dbReference type="Gene3D" id="3.40.50.300">
    <property type="entry name" value="P-loop containing nucleotide triphosphate hydrolases"/>
    <property type="match status" value="1"/>
</dbReference>
<evidence type="ECO:0000259" key="3">
    <source>
        <dbReference type="Pfam" id="PF00685"/>
    </source>
</evidence>
<feature type="domain" description="Sulfotransferase" evidence="3">
    <location>
        <begin position="55"/>
        <end position="304"/>
    </location>
</feature>
<dbReference type="OrthoDB" id="205623at2759"/>
<gene>
    <name evidence="4" type="ORF">CLUMA_CG015599</name>
</gene>
<comment type="similarity">
    <text evidence="1">Belongs to the sulfotransferase 1 family.</text>
</comment>
<dbReference type="GO" id="GO:0008146">
    <property type="term" value="F:sulfotransferase activity"/>
    <property type="evidence" value="ECO:0007669"/>
    <property type="project" value="InterPro"/>
</dbReference>
<protein>
    <submittedName>
        <fullName evidence="4">CLUMA_CG015599, isoform A</fullName>
    </submittedName>
</protein>
<name>A0A1J1IPA3_9DIPT</name>
<keyword evidence="5" id="KW-1185">Reference proteome</keyword>
<dbReference type="InterPro" id="IPR000863">
    <property type="entry name" value="Sulfotransferase_dom"/>
</dbReference>
<dbReference type="STRING" id="568069.A0A1J1IPA3"/>
<accession>A0A1J1IPA3</accession>
<proteinExistence type="inferred from homology"/>
<dbReference type="Proteomes" id="UP000183832">
    <property type="component" value="Unassembled WGS sequence"/>
</dbReference>
<keyword evidence="2" id="KW-0808">Transferase</keyword>
<organism evidence="4 5">
    <name type="scientific">Clunio marinus</name>
    <dbReference type="NCBI Taxonomy" id="568069"/>
    <lineage>
        <taxon>Eukaryota</taxon>
        <taxon>Metazoa</taxon>
        <taxon>Ecdysozoa</taxon>
        <taxon>Arthropoda</taxon>
        <taxon>Hexapoda</taxon>
        <taxon>Insecta</taxon>
        <taxon>Pterygota</taxon>
        <taxon>Neoptera</taxon>
        <taxon>Endopterygota</taxon>
        <taxon>Diptera</taxon>
        <taxon>Nematocera</taxon>
        <taxon>Chironomoidea</taxon>
        <taxon>Chironomidae</taxon>
        <taxon>Clunio</taxon>
    </lineage>
</organism>
<evidence type="ECO:0000256" key="2">
    <source>
        <dbReference type="ARBA" id="ARBA00022679"/>
    </source>
</evidence>
<dbReference type="EMBL" id="CVRI01000057">
    <property type="protein sequence ID" value="CRL02069.1"/>
    <property type="molecule type" value="Genomic_DNA"/>
</dbReference>
<dbReference type="Pfam" id="PF00685">
    <property type="entry name" value="Sulfotransfer_1"/>
    <property type="match status" value="1"/>
</dbReference>
<dbReference type="InterPro" id="IPR027417">
    <property type="entry name" value="P-loop_NTPase"/>
</dbReference>
<dbReference type="PANTHER" id="PTHR11783">
    <property type="entry name" value="SULFOTRANSFERASE SULT"/>
    <property type="match status" value="1"/>
</dbReference>
<dbReference type="SUPFAM" id="SSF52540">
    <property type="entry name" value="P-loop containing nucleoside triphosphate hydrolases"/>
    <property type="match status" value="1"/>
</dbReference>
<dbReference type="AlphaFoldDB" id="A0A1J1IPA3"/>